<reference evidence="2 3" key="1">
    <citation type="submission" date="2020-01" db="EMBL/GenBank/DDBJ databases">
        <title>Insect and environment-associated Actinomycetes.</title>
        <authorList>
            <person name="Currrie C."/>
            <person name="Chevrette M."/>
            <person name="Carlson C."/>
            <person name="Stubbendieck R."/>
            <person name="Wendt-Pienkowski E."/>
        </authorList>
    </citation>
    <scope>NUCLEOTIDE SEQUENCE [LARGE SCALE GENOMIC DNA]</scope>
    <source>
        <strain evidence="2 3">SID7739</strain>
    </source>
</reference>
<proteinExistence type="predicted"/>
<dbReference type="InterPro" id="IPR036390">
    <property type="entry name" value="WH_DNA-bd_sf"/>
</dbReference>
<dbReference type="SUPFAM" id="SSF46785">
    <property type="entry name" value="Winged helix' DNA-binding domain"/>
    <property type="match status" value="1"/>
</dbReference>
<evidence type="ECO:0008006" key="4">
    <source>
        <dbReference type="Google" id="ProtNLM"/>
    </source>
</evidence>
<accession>A0A6G3T5C2</accession>
<dbReference type="Gene3D" id="1.10.10.10">
    <property type="entry name" value="Winged helix-like DNA-binding domain superfamily/Winged helix DNA-binding domain"/>
    <property type="match status" value="1"/>
</dbReference>
<evidence type="ECO:0000313" key="2">
    <source>
        <dbReference type="EMBL" id="NEC31929.1"/>
    </source>
</evidence>
<dbReference type="Proteomes" id="UP000475666">
    <property type="component" value="Unassembled WGS sequence"/>
</dbReference>
<evidence type="ECO:0000313" key="3">
    <source>
        <dbReference type="Proteomes" id="UP000475666"/>
    </source>
</evidence>
<protein>
    <recommendedName>
        <fullName evidence="4">MarR family transcriptional regulator</fullName>
    </recommendedName>
</protein>
<dbReference type="InterPro" id="IPR036388">
    <property type="entry name" value="WH-like_DNA-bd_sf"/>
</dbReference>
<organism evidence="2 3">
    <name type="scientific">Streptomyces rubrogriseus</name>
    <dbReference type="NCBI Taxonomy" id="194673"/>
    <lineage>
        <taxon>Bacteria</taxon>
        <taxon>Bacillati</taxon>
        <taxon>Actinomycetota</taxon>
        <taxon>Actinomycetes</taxon>
        <taxon>Kitasatosporales</taxon>
        <taxon>Streptomycetaceae</taxon>
        <taxon>Streptomyces</taxon>
        <taxon>Streptomyces violaceoruber group</taxon>
    </lineage>
</organism>
<comment type="caution">
    <text evidence="2">The sequence shown here is derived from an EMBL/GenBank/DDBJ whole genome shotgun (WGS) entry which is preliminary data.</text>
</comment>
<sequence>MTATTRTTPTVPTAGAATTDAPPADARALGLAHYAARGVLEQILARHGVTFQQQVVLRAAATAPTPPTRDGLVADVRGTLKADPAGIRTVVDGLLDKGLLVEDGAHLPATDAGRELLAAVGTAVAPVSARIWGGIPAEDLAATGRVLALVTERADAEFAALTDG</sequence>
<evidence type="ECO:0000256" key="1">
    <source>
        <dbReference type="SAM" id="MobiDB-lite"/>
    </source>
</evidence>
<name>A0A6G3T5C2_9ACTN</name>
<gene>
    <name evidence="2" type="ORF">G3I66_01820</name>
</gene>
<feature type="region of interest" description="Disordered" evidence="1">
    <location>
        <begin position="1"/>
        <end position="22"/>
    </location>
</feature>
<dbReference type="AlphaFoldDB" id="A0A6G3T5C2"/>
<dbReference type="EMBL" id="JAAGMQ010000047">
    <property type="protein sequence ID" value="NEC31929.1"/>
    <property type="molecule type" value="Genomic_DNA"/>
</dbReference>
<dbReference type="RefSeq" id="WP_164270485.1">
    <property type="nucleotide sequence ID" value="NZ_JAAGMQ010000047.1"/>
</dbReference>